<sequence>MADVLLDELIRKRGLATGTGISRLQTQISSRPIAPSFQKTSDARQKIGSPMDAWLKLGVKDAREKLAAKDARFRIKGKVQDAREMLNSRKLQVSSDKTPKVVDACEKLSLKRSSPADVSPAIASGSSTIKFTKTNLEDDDDEDYSILRCSGSGSHKGGTKDTYTLPTNPQPITIPPPLRTKPMTNICTSNTDSPLEGTKITFTNLHPRVTEDIVELFCVCGALKRGRLLSPGIAEVVFVRKNDAMGAYKKYNRYLDGQPMKCNLHLNGSVTSDQPVLLRLSDTPATTNKEGEA</sequence>
<dbReference type="Proteomes" id="UP000694569">
    <property type="component" value="Unplaced"/>
</dbReference>
<dbReference type="PANTHER" id="PTHR19965:SF96">
    <property type="entry name" value="POLYMERASE DELTA-INTERACTING PROTEIN 3"/>
    <property type="match status" value="1"/>
</dbReference>
<evidence type="ECO:0000256" key="2">
    <source>
        <dbReference type="ARBA" id="ARBA00022884"/>
    </source>
</evidence>
<dbReference type="PANTHER" id="PTHR19965">
    <property type="entry name" value="RNA AND EXPORT FACTOR BINDING PROTEIN"/>
    <property type="match status" value="1"/>
</dbReference>
<dbReference type="GeneTree" id="ENSGT00390000018868"/>
<dbReference type="CDD" id="cd12681">
    <property type="entry name" value="RRM_SKAR"/>
    <property type="match status" value="1"/>
</dbReference>
<evidence type="ECO:0008006" key="6">
    <source>
        <dbReference type="Google" id="ProtNLM"/>
    </source>
</evidence>
<proteinExistence type="predicted"/>
<dbReference type="SUPFAM" id="SSF54928">
    <property type="entry name" value="RNA-binding domain, RBD"/>
    <property type="match status" value="1"/>
</dbReference>
<feature type="compositionally biased region" description="Pro residues" evidence="3">
    <location>
        <begin position="168"/>
        <end position="179"/>
    </location>
</feature>
<evidence type="ECO:0000256" key="1">
    <source>
        <dbReference type="ARBA" id="ARBA00022816"/>
    </source>
</evidence>
<dbReference type="InterPro" id="IPR034784">
    <property type="entry name" value="PDIP3_RRM"/>
</dbReference>
<evidence type="ECO:0000313" key="5">
    <source>
        <dbReference type="Proteomes" id="UP000694569"/>
    </source>
</evidence>
<reference evidence="4" key="2">
    <citation type="submission" date="2025-09" db="UniProtKB">
        <authorList>
            <consortium name="Ensembl"/>
        </authorList>
    </citation>
    <scope>IDENTIFICATION</scope>
</reference>
<dbReference type="GO" id="GO:0016607">
    <property type="term" value="C:nuclear speck"/>
    <property type="evidence" value="ECO:0007669"/>
    <property type="project" value="TreeGrafter"/>
</dbReference>
<dbReference type="Gene3D" id="3.30.70.330">
    <property type="match status" value="1"/>
</dbReference>
<evidence type="ECO:0000256" key="3">
    <source>
        <dbReference type="SAM" id="MobiDB-lite"/>
    </source>
</evidence>
<dbReference type="AlphaFoldDB" id="A0A8C5PPB2"/>
<keyword evidence="1" id="KW-0509">mRNA transport</keyword>
<protein>
    <recommendedName>
        <fullName evidence="6">RRM domain-containing protein</fullName>
    </recommendedName>
</protein>
<dbReference type="InterPro" id="IPR051229">
    <property type="entry name" value="ALYREF_mRNA_export"/>
</dbReference>
<dbReference type="GO" id="GO:0003729">
    <property type="term" value="F:mRNA binding"/>
    <property type="evidence" value="ECO:0007669"/>
    <property type="project" value="TreeGrafter"/>
</dbReference>
<name>A0A8C5PPB2_9ANUR</name>
<keyword evidence="2" id="KW-0694">RNA-binding</keyword>
<dbReference type="InterPro" id="IPR012677">
    <property type="entry name" value="Nucleotide-bd_a/b_plait_sf"/>
</dbReference>
<accession>A0A8C5PPB2</accession>
<keyword evidence="1" id="KW-0813">Transport</keyword>
<reference evidence="4" key="1">
    <citation type="submission" date="2025-08" db="UniProtKB">
        <authorList>
            <consortium name="Ensembl"/>
        </authorList>
    </citation>
    <scope>IDENTIFICATION</scope>
</reference>
<dbReference type="OrthoDB" id="346839at2759"/>
<feature type="region of interest" description="Disordered" evidence="3">
    <location>
        <begin position="149"/>
        <end position="183"/>
    </location>
</feature>
<organism evidence="4 5">
    <name type="scientific">Leptobrachium leishanense</name>
    <name type="common">Leishan spiny toad</name>
    <dbReference type="NCBI Taxonomy" id="445787"/>
    <lineage>
        <taxon>Eukaryota</taxon>
        <taxon>Metazoa</taxon>
        <taxon>Chordata</taxon>
        <taxon>Craniata</taxon>
        <taxon>Vertebrata</taxon>
        <taxon>Euteleostomi</taxon>
        <taxon>Amphibia</taxon>
        <taxon>Batrachia</taxon>
        <taxon>Anura</taxon>
        <taxon>Pelobatoidea</taxon>
        <taxon>Megophryidae</taxon>
        <taxon>Leptobrachium</taxon>
    </lineage>
</organism>
<dbReference type="GO" id="GO:0016973">
    <property type="term" value="P:poly(A)+ mRNA export from nucleus"/>
    <property type="evidence" value="ECO:0007669"/>
    <property type="project" value="TreeGrafter"/>
</dbReference>
<dbReference type="InterPro" id="IPR035979">
    <property type="entry name" value="RBD_domain_sf"/>
</dbReference>
<dbReference type="Ensembl" id="ENSLLET00000026850.1">
    <property type="protein sequence ID" value="ENSLLEP00000025862.1"/>
    <property type="gene ID" value="ENSLLEG00000016109.1"/>
</dbReference>
<evidence type="ECO:0000313" key="4">
    <source>
        <dbReference type="Ensembl" id="ENSLLEP00000025862.1"/>
    </source>
</evidence>
<keyword evidence="5" id="KW-1185">Reference proteome</keyword>